<reference evidence="7 8" key="1">
    <citation type="submission" date="2024-02" db="EMBL/GenBank/DDBJ databases">
        <title>De novo assembly and annotation of 12 fungi associated with fruit tree decline syndrome in Ontario, Canada.</title>
        <authorList>
            <person name="Sulman M."/>
            <person name="Ellouze W."/>
            <person name="Ilyukhin E."/>
        </authorList>
    </citation>
    <scope>NUCLEOTIDE SEQUENCE [LARGE SCALE GENOMIC DNA]</scope>
    <source>
        <strain evidence="7 8">M42-189</strain>
    </source>
</reference>
<feature type="compositionally biased region" description="Basic residues" evidence="5">
    <location>
        <begin position="97"/>
        <end position="111"/>
    </location>
</feature>
<protein>
    <recommendedName>
        <fullName evidence="6">C3H1-type domain-containing protein</fullName>
    </recommendedName>
</protein>
<keyword evidence="8" id="KW-1185">Reference proteome</keyword>
<feature type="compositionally biased region" description="Low complexity" evidence="5">
    <location>
        <begin position="611"/>
        <end position="621"/>
    </location>
</feature>
<dbReference type="Pfam" id="PF18044">
    <property type="entry name" value="zf-CCCH_4"/>
    <property type="match status" value="1"/>
</dbReference>
<feature type="compositionally biased region" description="Low complexity" evidence="5">
    <location>
        <begin position="567"/>
        <end position="578"/>
    </location>
</feature>
<dbReference type="PROSITE" id="PS50103">
    <property type="entry name" value="ZF_C3H1"/>
    <property type="match status" value="1"/>
</dbReference>
<organism evidence="7 8">
    <name type="scientific">Paraconiothyrium brasiliense</name>
    <dbReference type="NCBI Taxonomy" id="300254"/>
    <lineage>
        <taxon>Eukaryota</taxon>
        <taxon>Fungi</taxon>
        <taxon>Dikarya</taxon>
        <taxon>Ascomycota</taxon>
        <taxon>Pezizomycotina</taxon>
        <taxon>Dothideomycetes</taxon>
        <taxon>Pleosporomycetidae</taxon>
        <taxon>Pleosporales</taxon>
        <taxon>Massarineae</taxon>
        <taxon>Didymosphaeriaceae</taxon>
        <taxon>Paraconiothyrium</taxon>
    </lineage>
</organism>
<accession>A0ABR3S0F5</accession>
<dbReference type="Gene3D" id="4.10.1000.10">
    <property type="entry name" value="Zinc finger, CCCH-type"/>
    <property type="match status" value="1"/>
</dbReference>
<dbReference type="InterPro" id="IPR036855">
    <property type="entry name" value="Znf_CCCH_sf"/>
</dbReference>
<dbReference type="SMART" id="SM00356">
    <property type="entry name" value="ZnF_C3H1"/>
    <property type="match status" value="1"/>
</dbReference>
<comment type="caution">
    <text evidence="7">The sequence shown here is derived from an EMBL/GenBank/DDBJ whole genome shotgun (WGS) entry which is preliminary data.</text>
</comment>
<feature type="zinc finger region" description="C3H1-type" evidence="4">
    <location>
        <begin position="519"/>
        <end position="546"/>
    </location>
</feature>
<dbReference type="SUPFAM" id="SSF90229">
    <property type="entry name" value="CCCH zinc finger"/>
    <property type="match status" value="1"/>
</dbReference>
<dbReference type="InterPro" id="IPR041367">
    <property type="entry name" value="Znf-CCCH_4"/>
</dbReference>
<gene>
    <name evidence="7" type="ORF">SLS60_001820</name>
</gene>
<feature type="region of interest" description="Disordered" evidence="5">
    <location>
        <begin position="565"/>
        <end position="587"/>
    </location>
</feature>
<feature type="domain" description="C3H1-type" evidence="6">
    <location>
        <begin position="519"/>
        <end position="546"/>
    </location>
</feature>
<evidence type="ECO:0000256" key="4">
    <source>
        <dbReference type="PROSITE-ProRule" id="PRU00723"/>
    </source>
</evidence>
<feature type="region of interest" description="Disordered" evidence="5">
    <location>
        <begin position="89"/>
        <end position="208"/>
    </location>
</feature>
<dbReference type="EMBL" id="JAKJXO020000002">
    <property type="protein sequence ID" value="KAL1610155.1"/>
    <property type="molecule type" value="Genomic_DNA"/>
</dbReference>
<evidence type="ECO:0000256" key="2">
    <source>
        <dbReference type="ARBA" id="ARBA00022771"/>
    </source>
</evidence>
<evidence type="ECO:0000313" key="7">
    <source>
        <dbReference type="EMBL" id="KAL1610155.1"/>
    </source>
</evidence>
<proteinExistence type="predicted"/>
<name>A0ABR3S0F5_9PLEO</name>
<keyword evidence="1 4" id="KW-0479">Metal-binding</keyword>
<keyword evidence="3 4" id="KW-0862">Zinc</keyword>
<keyword evidence="2 4" id="KW-0863">Zinc-finger</keyword>
<dbReference type="InterPro" id="IPR000571">
    <property type="entry name" value="Znf_CCCH"/>
</dbReference>
<dbReference type="Proteomes" id="UP001521785">
    <property type="component" value="Unassembled WGS sequence"/>
</dbReference>
<evidence type="ECO:0000256" key="5">
    <source>
        <dbReference type="SAM" id="MobiDB-lite"/>
    </source>
</evidence>
<feature type="region of interest" description="Disordered" evidence="5">
    <location>
        <begin position="603"/>
        <end position="653"/>
    </location>
</feature>
<sequence>MADLTWAALVAGNQHQGKRRRHLTSQYPLPTFCKARANTAVATSKEAQPPVVSIDGQTSAAATSKLHAINTTVDHSVVKAHVPADVISDVTAASPKRPPRKSNWKKKKTRSISKPLEPTANNDQELSGVPTASMIEASRKAPVSKKSSADAAGPSGDKPLTTANGERVGDTTMLIAPSTVHSKKKKKTKSSRQRNKAKATENVGEKAEQSISKLASIAGTNAWHAPESNVRDLSNKATMATRTHAAPVLDPPIVETEPLGQSKLTSSARNHRDSMKSLTNAVKHPEVPRARSVVAHVLQNEDKIRLYVKNLRLPGVSYDAHGVCIASDAPEWVRGRIARRVQLNVCDLSIGRAPAELIEATELELERQEKLYFGEATWDRLFKIEMREETTKEELQEVGKKLAVGFIPYAPVAVASNNVDMSALKEKIGDDPLLPLPMQQTMAQATLSEQDALQPFSGFRDTVVPIPDLRFSPQAYLPPNMLVPGVQNMTGVYPYIGPLLLEAPLGQQGNPNPHQKYHSHKKQLCKNYAQGYCYYGSNCLFLHTYPRELQGIDGLDRRDSAHDLLNSSRSVSRSSTSTAPMASQDTRVYDPAYASRAPSGMSVKTIPNILSTAGSQGSAEGSSGGHRSNVTSQKKTKGGDKSKTGKKYQVANK</sequence>
<evidence type="ECO:0000259" key="6">
    <source>
        <dbReference type="PROSITE" id="PS50103"/>
    </source>
</evidence>
<evidence type="ECO:0000256" key="3">
    <source>
        <dbReference type="ARBA" id="ARBA00022833"/>
    </source>
</evidence>
<evidence type="ECO:0000313" key="8">
    <source>
        <dbReference type="Proteomes" id="UP001521785"/>
    </source>
</evidence>
<feature type="compositionally biased region" description="Basic residues" evidence="5">
    <location>
        <begin position="181"/>
        <end position="197"/>
    </location>
</feature>
<evidence type="ECO:0000256" key="1">
    <source>
        <dbReference type="ARBA" id="ARBA00022723"/>
    </source>
</evidence>